<feature type="chain" id="PRO_5045219645" evidence="9">
    <location>
        <begin position="24"/>
        <end position="475"/>
    </location>
</feature>
<dbReference type="InterPro" id="IPR010130">
    <property type="entry name" value="T1SS_OMP_TolC"/>
</dbReference>
<feature type="compositionally biased region" description="Polar residues" evidence="8">
    <location>
        <begin position="461"/>
        <end position="475"/>
    </location>
</feature>
<feature type="signal peptide" evidence="9">
    <location>
        <begin position="1"/>
        <end position="23"/>
    </location>
</feature>
<evidence type="ECO:0000256" key="5">
    <source>
        <dbReference type="ARBA" id="ARBA00022692"/>
    </source>
</evidence>
<dbReference type="Proteomes" id="UP001595615">
    <property type="component" value="Unassembled WGS sequence"/>
</dbReference>
<dbReference type="SUPFAM" id="SSF56954">
    <property type="entry name" value="Outer membrane efflux proteins (OEP)"/>
    <property type="match status" value="1"/>
</dbReference>
<gene>
    <name evidence="10" type="ORF">ACFOMD_15815</name>
</gene>
<protein>
    <submittedName>
        <fullName evidence="10">TolC family outer membrane protein</fullName>
    </submittedName>
</protein>
<evidence type="ECO:0000313" key="11">
    <source>
        <dbReference type="Proteomes" id="UP001595615"/>
    </source>
</evidence>
<dbReference type="Gene3D" id="1.20.1600.10">
    <property type="entry name" value="Outer membrane efflux proteins (OEP)"/>
    <property type="match status" value="1"/>
</dbReference>
<evidence type="ECO:0000256" key="2">
    <source>
        <dbReference type="ARBA" id="ARBA00007613"/>
    </source>
</evidence>
<evidence type="ECO:0000256" key="6">
    <source>
        <dbReference type="ARBA" id="ARBA00023136"/>
    </source>
</evidence>
<dbReference type="Pfam" id="PF02321">
    <property type="entry name" value="OEP"/>
    <property type="match status" value="2"/>
</dbReference>
<dbReference type="InterPro" id="IPR003423">
    <property type="entry name" value="OMP_efflux"/>
</dbReference>
<dbReference type="NCBIfam" id="TIGR01844">
    <property type="entry name" value="type_I_sec_TolC"/>
    <property type="match status" value="1"/>
</dbReference>
<evidence type="ECO:0000256" key="9">
    <source>
        <dbReference type="SAM" id="SignalP"/>
    </source>
</evidence>
<keyword evidence="3" id="KW-0813">Transport</keyword>
<accession>A0ABV7XFH2</accession>
<keyword evidence="6" id="KW-0472">Membrane</keyword>
<comment type="similarity">
    <text evidence="2">Belongs to the outer membrane factor (OMF) (TC 1.B.17) family.</text>
</comment>
<dbReference type="InterPro" id="IPR051906">
    <property type="entry name" value="TolC-like"/>
</dbReference>
<dbReference type="RefSeq" id="WP_380863106.1">
    <property type="nucleotide sequence ID" value="NZ_JBHRXV010000011.1"/>
</dbReference>
<proteinExistence type="inferred from homology"/>
<dbReference type="EMBL" id="JBHRXV010000011">
    <property type="protein sequence ID" value="MFC3714039.1"/>
    <property type="molecule type" value="Genomic_DNA"/>
</dbReference>
<keyword evidence="4" id="KW-1134">Transmembrane beta strand</keyword>
<evidence type="ECO:0000256" key="8">
    <source>
        <dbReference type="SAM" id="MobiDB-lite"/>
    </source>
</evidence>
<keyword evidence="9" id="KW-0732">Signal</keyword>
<dbReference type="PANTHER" id="PTHR30026:SF22">
    <property type="entry name" value="OUTER MEMBRANE EFFLUX PROTEIN"/>
    <property type="match status" value="1"/>
</dbReference>
<evidence type="ECO:0000256" key="4">
    <source>
        <dbReference type="ARBA" id="ARBA00022452"/>
    </source>
</evidence>
<keyword evidence="5" id="KW-0812">Transmembrane</keyword>
<evidence type="ECO:0000256" key="3">
    <source>
        <dbReference type="ARBA" id="ARBA00022448"/>
    </source>
</evidence>
<feature type="region of interest" description="Disordered" evidence="8">
    <location>
        <begin position="454"/>
        <end position="475"/>
    </location>
</feature>
<keyword evidence="7" id="KW-0998">Cell outer membrane</keyword>
<sequence>MMKRNWSVRAAVAALLATTPLGAASADTLQEALASAYLTNPELTAQRAAQRVVDESVSLANSNFRPTLGTLATLNQDFSEPGQFDDDGRQFNAGVSFTQDVYTGGSNIATLRAADQRVLSGRQNLRGTENRILLNAVTAYNDVLRDQSLVDLNTNQVSVLEQQLRASRDRFEVGDVTRTDVAQSDARLANARSQRIAAIGRLTASREAYRRTVGRAPVELAPPPPLPPLPGTVEQAIDIAQAESPALISARYAEAAARYDVRLAEAGRLPTLGVQTDIGYQNAQLGSSNANQGFSINDFGQSVGAQLRVPFYSGGAVSSRIREAKARRSQAVENIVVSERQVTENVRNAWEQIQTARATIEAAQVAVSSNELAVEGTQQENLVGSRNILDVLNAQQELLLAQSNLVTARRDEYVAGYALLAALGRVEARALALPVETYDPKVYYDSVRGKWAGGNGRVPASGSTSTPSEVTKPAN</sequence>
<evidence type="ECO:0000256" key="1">
    <source>
        <dbReference type="ARBA" id="ARBA00004442"/>
    </source>
</evidence>
<comment type="caution">
    <text evidence="10">The sequence shown here is derived from an EMBL/GenBank/DDBJ whole genome shotgun (WGS) entry which is preliminary data.</text>
</comment>
<comment type="subcellular location">
    <subcellularLocation>
        <location evidence="1">Cell outer membrane</location>
    </subcellularLocation>
</comment>
<organism evidence="10 11">
    <name type="scientific">Sphingoaurantiacus capsulatus</name>
    <dbReference type="NCBI Taxonomy" id="1771310"/>
    <lineage>
        <taxon>Bacteria</taxon>
        <taxon>Pseudomonadati</taxon>
        <taxon>Pseudomonadota</taxon>
        <taxon>Alphaproteobacteria</taxon>
        <taxon>Sphingomonadales</taxon>
        <taxon>Sphingosinicellaceae</taxon>
        <taxon>Sphingoaurantiacus</taxon>
    </lineage>
</organism>
<keyword evidence="11" id="KW-1185">Reference proteome</keyword>
<evidence type="ECO:0000256" key="7">
    <source>
        <dbReference type="ARBA" id="ARBA00023237"/>
    </source>
</evidence>
<dbReference type="PANTHER" id="PTHR30026">
    <property type="entry name" value="OUTER MEMBRANE PROTEIN TOLC"/>
    <property type="match status" value="1"/>
</dbReference>
<reference evidence="11" key="1">
    <citation type="journal article" date="2019" name="Int. J. Syst. Evol. Microbiol.">
        <title>The Global Catalogue of Microorganisms (GCM) 10K type strain sequencing project: providing services to taxonomists for standard genome sequencing and annotation.</title>
        <authorList>
            <consortium name="The Broad Institute Genomics Platform"/>
            <consortium name="The Broad Institute Genome Sequencing Center for Infectious Disease"/>
            <person name="Wu L."/>
            <person name="Ma J."/>
        </authorList>
    </citation>
    <scope>NUCLEOTIDE SEQUENCE [LARGE SCALE GENOMIC DNA]</scope>
    <source>
        <strain evidence="11">KCTC 42644</strain>
    </source>
</reference>
<evidence type="ECO:0000313" key="10">
    <source>
        <dbReference type="EMBL" id="MFC3714039.1"/>
    </source>
</evidence>
<name>A0ABV7XFH2_9SPHN</name>